<dbReference type="AlphaFoldDB" id="A0A1I7SMP8"/>
<reference evidence="12" key="1">
    <citation type="submission" date="2016-11" db="UniProtKB">
        <authorList>
            <consortium name="WormBaseParasite"/>
        </authorList>
    </citation>
    <scope>IDENTIFICATION</scope>
</reference>
<feature type="transmembrane region" description="Helical" evidence="9">
    <location>
        <begin position="7"/>
        <end position="27"/>
    </location>
</feature>
<keyword evidence="2" id="KW-0813">Transport</keyword>
<dbReference type="WBParaSite" id="BXY_1433400.1">
    <property type="protein sequence ID" value="BXY_1433400.1"/>
    <property type="gene ID" value="BXY_1433400"/>
</dbReference>
<dbReference type="Gene3D" id="1.10.3080.10">
    <property type="entry name" value="Clc chloride channel"/>
    <property type="match status" value="1"/>
</dbReference>
<dbReference type="InterPro" id="IPR001807">
    <property type="entry name" value="ClC"/>
</dbReference>
<evidence type="ECO:0000256" key="3">
    <source>
        <dbReference type="ARBA" id="ARBA00022692"/>
    </source>
</evidence>
<dbReference type="Pfam" id="PF00654">
    <property type="entry name" value="Voltage_CLC"/>
    <property type="match status" value="1"/>
</dbReference>
<dbReference type="Pfam" id="PF00571">
    <property type="entry name" value="CBS"/>
    <property type="match status" value="1"/>
</dbReference>
<evidence type="ECO:0000256" key="1">
    <source>
        <dbReference type="ARBA" id="ARBA00004141"/>
    </source>
</evidence>
<keyword evidence="4" id="KW-0677">Repeat</keyword>
<keyword evidence="5 9" id="KW-1133">Transmembrane helix</keyword>
<dbReference type="CDD" id="cd04591">
    <property type="entry name" value="CBS_pair_voltage-gated_CLC_euk_bac"/>
    <property type="match status" value="1"/>
</dbReference>
<dbReference type="PRINTS" id="PR00762">
    <property type="entry name" value="CLCHANNEL"/>
</dbReference>
<comment type="subcellular location">
    <subcellularLocation>
        <location evidence="1">Membrane</location>
        <topology evidence="1">Multi-pass membrane protein</topology>
    </subcellularLocation>
</comment>
<dbReference type="eggNOG" id="KOG0476">
    <property type="taxonomic scope" value="Eukaryota"/>
</dbReference>
<dbReference type="InterPro" id="IPR014743">
    <property type="entry name" value="Cl-channel_core"/>
</dbReference>
<dbReference type="SUPFAM" id="SSF81340">
    <property type="entry name" value="Clc chloride channel"/>
    <property type="match status" value="1"/>
</dbReference>
<evidence type="ECO:0000313" key="11">
    <source>
        <dbReference type="Proteomes" id="UP000095284"/>
    </source>
</evidence>
<accession>A0A1I7SMP8</accession>
<proteinExistence type="predicted"/>
<dbReference type="InterPro" id="IPR046342">
    <property type="entry name" value="CBS_dom_sf"/>
</dbReference>
<evidence type="ECO:0000256" key="7">
    <source>
        <dbReference type="ARBA" id="ARBA00023136"/>
    </source>
</evidence>
<evidence type="ECO:0000313" key="12">
    <source>
        <dbReference type="WBParaSite" id="BXY_1433400.1"/>
    </source>
</evidence>
<dbReference type="PANTHER" id="PTHR45720:SF5">
    <property type="entry name" value="CHLORIDE CHANNEL PROTEIN"/>
    <property type="match status" value="1"/>
</dbReference>
<feature type="transmembrane region" description="Helical" evidence="9">
    <location>
        <begin position="64"/>
        <end position="90"/>
    </location>
</feature>
<sequence length="358" mass="39294">MFLKDDFWLAASAFVLVPICITLAVPAGIFVPAFVLGACGGRIVGELMVVLFPDGMRGPLGPQIYPGLYAVVGAAAFTGAVTHSLSIAVIVCETTGQLSPLLPVLIALMIGNAVSSFLHPSIYESIIMLKKYPHLTELPPSRISVHTLKVEQIMVKDIVYITKDTTYKELRELLISTPQLRSYPLVTDDEERILLGSVARKYLNFLVTIHLGPDPGLTLRRRSQAADMFGTYNRTSVMRTSMSGHTLLSNSPMHENLKKNGLRTSLSFHRKSDPSLAESVLLDRAMKLEKPIDIDDLAVDSAPFQLVLGTSLFKVHTLFSLLGLNHAYVTHRGRLVGVVALREVRTNSSKFVPSFIKI</sequence>
<evidence type="ECO:0000259" key="10">
    <source>
        <dbReference type="Pfam" id="PF00571"/>
    </source>
</evidence>
<dbReference type="Proteomes" id="UP000095284">
    <property type="component" value="Unplaced"/>
</dbReference>
<dbReference type="PANTHER" id="PTHR45720">
    <property type="entry name" value="CHLORIDE CHANNEL PROTEIN 2"/>
    <property type="match status" value="1"/>
</dbReference>
<keyword evidence="8" id="KW-0868">Chloride</keyword>
<name>A0A1I7SMP8_BURXY</name>
<organism evidence="11 12">
    <name type="scientific">Bursaphelenchus xylophilus</name>
    <name type="common">Pinewood nematode worm</name>
    <name type="synonym">Aphelenchoides xylophilus</name>
    <dbReference type="NCBI Taxonomy" id="6326"/>
    <lineage>
        <taxon>Eukaryota</taxon>
        <taxon>Metazoa</taxon>
        <taxon>Ecdysozoa</taxon>
        <taxon>Nematoda</taxon>
        <taxon>Chromadorea</taxon>
        <taxon>Rhabditida</taxon>
        <taxon>Tylenchina</taxon>
        <taxon>Tylenchomorpha</taxon>
        <taxon>Aphelenchoidea</taxon>
        <taxon>Aphelenchoididae</taxon>
        <taxon>Bursaphelenchus</taxon>
    </lineage>
</organism>
<evidence type="ECO:0000256" key="8">
    <source>
        <dbReference type="ARBA" id="ARBA00023214"/>
    </source>
</evidence>
<dbReference type="GO" id="GO:0005247">
    <property type="term" value="F:voltage-gated chloride channel activity"/>
    <property type="evidence" value="ECO:0007669"/>
    <property type="project" value="TreeGrafter"/>
</dbReference>
<dbReference type="Gene3D" id="3.10.580.10">
    <property type="entry name" value="CBS-domain"/>
    <property type="match status" value="1"/>
</dbReference>
<dbReference type="InterPro" id="IPR050970">
    <property type="entry name" value="Cl_channel_volt-gated"/>
</dbReference>
<dbReference type="GO" id="GO:0005886">
    <property type="term" value="C:plasma membrane"/>
    <property type="evidence" value="ECO:0007669"/>
    <property type="project" value="TreeGrafter"/>
</dbReference>
<evidence type="ECO:0000256" key="9">
    <source>
        <dbReference type="SAM" id="Phobius"/>
    </source>
</evidence>
<evidence type="ECO:0000256" key="6">
    <source>
        <dbReference type="ARBA" id="ARBA00023065"/>
    </source>
</evidence>
<feature type="transmembrane region" description="Helical" evidence="9">
    <location>
        <begin position="102"/>
        <end position="123"/>
    </location>
</feature>
<dbReference type="InterPro" id="IPR000644">
    <property type="entry name" value="CBS_dom"/>
</dbReference>
<dbReference type="SUPFAM" id="SSF54631">
    <property type="entry name" value="CBS-domain pair"/>
    <property type="match status" value="1"/>
</dbReference>
<evidence type="ECO:0000256" key="2">
    <source>
        <dbReference type="ARBA" id="ARBA00022448"/>
    </source>
</evidence>
<keyword evidence="7 9" id="KW-0472">Membrane</keyword>
<evidence type="ECO:0000256" key="5">
    <source>
        <dbReference type="ARBA" id="ARBA00022989"/>
    </source>
</evidence>
<keyword evidence="3 9" id="KW-0812">Transmembrane</keyword>
<protein>
    <submittedName>
        <fullName evidence="12">CBS domain-containing protein</fullName>
    </submittedName>
</protein>
<feature type="domain" description="CBS" evidence="10">
    <location>
        <begin position="150"/>
        <end position="201"/>
    </location>
</feature>
<keyword evidence="6" id="KW-0406">Ion transport</keyword>
<evidence type="ECO:0000256" key="4">
    <source>
        <dbReference type="ARBA" id="ARBA00022737"/>
    </source>
</evidence>